<dbReference type="RefSeq" id="WP_097044055.1">
    <property type="nucleotide sequence ID" value="NZ_OBEH01000001.1"/>
</dbReference>
<evidence type="ECO:0000256" key="3">
    <source>
        <dbReference type="ARBA" id="ARBA00022692"/>
    </source>
</evidence>
<feature type="transmembrane region" description="Helical" evidence="6">
    <location>
        <begin position="129"/>
        <end position="153"/>
    </location>
</feature>
<dbReference type="Proteomes" id="UP000219048">
    <property type="component" value="Unassembled WGS sequence"/>
</dbReference>
<dbReference type="OrthoDB" id="9812094at2"/>
<dbReference type="GO" id="GO:0005886">
    <property type="term" value="C:plasma membrane"/>
    <property type="evidence" value="ECO:0007669"/>
    <property type="project" value="UniProtKB-SubCell"/>
</dbReference>
<dbReference type="AlphaFoldDB" id="A0A285MGV5"/>
<feature type="transmembrane region" description="Helical" evidence="6">
    <location>
        <begin position="290"/>
        <end position="317"/>
    </location>
</feature>
<name>A0A285MGV5_9FLAO</name>
<dbReference type="Pfam" id="PF03706">
    <property type="entry name" value="LPG_synthase_TM"/>
    <property type="match status" value="1"/>
</dbReference>
<evidence type="ECO:0000256" key="5">
    <source>
        <dbReference type="ARBA" id="ARBA00023136"/>
    </source>
</evidence>
<evidence type="ECO:0000256" key="1">
    <source>
        <dbReference type="ARBA" id="ARBA00004651"/>
    </source>
</evidence>
<evidence type="ECO:0000256" key="4">
    <source>
        <dbReference type="ARBA" id="ARBA00022989"/>
    </source>
</evidence>
<evidence type="ECO:0000313" key="8">
    <source>
        <dbReference type="Proteomes" id="UP000219048"/>
    </source>
</evidence>
<reference evidence="8" key="1">
    <citation type="submission" date="2017-09" db="EMBL/GenBank/DDBJ databases">
        <authorList>
            <person name="Varghese N."/>
            <person name="Submissions S."/>
        </authorList>
    </citation>
    <scope>NUCLEOTIDE SEQUENCE [LARGE SCALE GENOMIC DNA]</scope>
    <source>
        <strain evidence="8">DSM 25885</strain>
    </source>
</reference>
<gene>
    <name evidence="7" type="ORF">SAMN06265377_0371</name>
</gene>
<dbReference type="NCBIfam" id="TIGR00374">
    <property type="entry name" value="flippase-like domain"/>
    <property type="match status" value="1"/>
</dbReference>
<keyword evidence="8" id="KW-1185">Reference proteome</keyword>
<evidence type="ECO:0000256" key="6">
    <source>
        <dbReference type="SAM" id="Phobius"/>
    </source>
</evidence>
<protein>
    <submittedName>
        <fullName evidence="7">Uncharacterized protein</fullName>
    </submittedName>
</protein>
<keyword evidence="4 6" id="KW-1133">Transmembrane helix</keyword>
<evidence type="ECO:0000256" key="2">
    <source>
        <dbReference type="ARBA" id="ARBA00022475"/>
    </source>
</evidence>
<accession>A0A285MGV5</accession>
<feature type="transmembrane region" description="Helical" evidence="6">
    <location>
        <begin position="267"/>
        <end position="284"/>
    </location>
</feature>
<feature type="transmembrane region" description="Helical" evidence="6">
    <location>
        <begin position="216"/>
        <end position="238"/>
    </location>
</feature>
<dbReference type="PANTHER" id="PTHR39087:SF2">
    <property type="entry name" value="UPF0104 MEMBRANE PROTEIN MJ1595"/>
    <property type="match status" value="1"/>
</dbReference>
<dbReference type="PANTHER" id="PTHR39087">
    <property type="entry name" value="UPF0104 MEMBRANE PROTEIN MJ1595"/>
    <property type="match status" value="1"/>
</dbReference>
<comment type="subcellular location">
    <subcellularLocation>
        <location evidence="1">Cell membrane</location>
        <topology evidence="1">Multi-pass membrane protein</topology>
    </subcellularLocation>
</comment>
<feature type="transmembrane region" description="Helical" evidence="6">
    <location>
        <begin position="244"/>
        <end position="260"/>
    </location>
</feature>
<sequence length="321" mass="35456">MNNSLKKFLKIAVPILIGLGLVFYSYSSTTPEERTRILEAIKNANPIWVILSIFIGILSHISRAIRWNYLLHPMGYRPKLLNNVLIILTAYFANTLVLRSGEFLRATALNTYENVPFEKGFGTIVTERIIDVIMLLLIILMALLVQTDVILGILEENGIGLAGSLGLLLAGVLGLFIAIRIIKKSTSKFALKIKKFLNGLLDGVLSIFKMKQRGAFIFHTLFIWACYIAMFWVIKFTVPETSELPLGAFLVAFVAGAFAMATTNGGLGLFPIVVTAALSVYGISKTSGDAYGWIMWTAQTLMVVVFGTISFVVLPLLNRNR</sequence>
<organism evidence="7 8">
    <name type="scientific">Flagellimonas pacifica</name>
    <dbReference type="NCBI Taxonomy" id="1247520"/>
    <lineage>
        <taxon>Bacteria</taxon>
        <taxon>Pseudomonadati</taxon>
        <taxon>Bacteroidota</taxon>
        <taxon>Flavobacteriia</taxon>
        <taxon>Flavobacteriales</taxon>
        <taxon>Flavobacteriaceae</taxon>
        <taxon>Flagellimonas</taxon>
    </lineage>
</organism>
<evidence type="ECO:0000313" key="7">
    <source>
        <dbReference type="EMBL" id="SNY94711.1"/>
    </source>
</evidence>
<feature type="transmembrane region" description="Helical" evidence="6">
    <location>
        <begin position="7"/>
        <end position="26"/>
    </location>
</feature>
<feature type="transmembrane region" description="Helical" evidence="6">
    <location>
        <begin position="46"/>
        <end position="65"/>
    </location>
</feature>
<keyword evidence="3 6" id="KW-0812">Transmembrane</keyword>
<keyword evidence="2" id="KW-1003">Cell membrane</keyword>
<dbReference type="EMBL" id="OBEH01000001">
    <property type="protein sequence ID" value="SNY94711.1"/>
    <property type="molecule type" value="Genomic_DNA"/>
</dbReference>
<proteinExistence type="predicted"/>
<keyword evidence="5 6" id="KW-0472">Membrane</keyword>
<dbReference type="InterPro" id="IPR022791">
    <property type="entry name" value="L-PG_synthase/AglD"/>
</dbReference>
<feature type="transmembrane region" description="Helical" evidence="6">
    <location>
        <begin position="159"/>
        <end position="182"/>
    </location>
</feature>